<name>D7E7Y5_METEZ</name>
<protein>
    <recommendedName>
        <fullName evidence="4">TIGR00304 family protein</fullName>
    </recommendedName>
</protein>
<dbReference type="OrthoDB" id="137740at2157"/>
<keyword evidence="1" id="KW-0472">Membrane</keyword>
<dbReference type="EMBL" id="CP002069">
    <property type="protein sequence ID" value="ADI73327.1"/>
    <property type="molecule type" value="Genomic_DNA"/>
</dbReference>
<feature type="transmembrane region" description="Helical" evidence="1">
    <location>
        <begin position="87"/>
        <end position="105"/>
    </location>
</feature>
<keyword evidence="1" id="KW-1133">Transmembrane helix</keyword>
<dbReference type="Pfam" id="PF01998">
    <property type="entry name" value="DUF131"/>
    <property type="match status" value="1"/>
</dbReference>
<dbReference type="KEGG" id="mev:Metev_0409"/>
<dbReference type="NCBIfam" id="TIGR00304">
    <property type="entry name" value="TIGR00304 family membrane protein"/>
    <property type="match status" value="1"/>
</dbReference>
<evidence type="ECO:0000313" key="2">
    <source>
        <dbReference type="EMBL" id="ADI73327.1"/>
    </source>
</evidence>
<evidence type="ECO:0008006" key="4">
    <source>
        <dbReference type="Google" id="ProtNLM"/>
    </source>
</evidence>
<evidence type="ECO:0000313" key="3">
    <source>
        <dbReference type="Proteomes" id="UP000000391"/>
    </source>
</evidence>
<gene>
    <name evidence="2" type="ordered locus">Metev_0409</name>
</gene>
<dbReference type="RefSeq" id="WP_013193895.1">
    <property type="nucleotide sequence ID" value="NC_014253.1"/>
</dbReference>
<keyword evidence="3" id="KW-1185">Reference proteome</keyword>
<dbReference type="GeneID" id="9346027"/>
<feature type="transmembrane region" description="Helical" evidence="1">
    <location>
        <begin position="6"/>
        <end position="27"/>
    </location>
</feature>
<dbReference type="AlphaFoldDB" id="D7E7Y5"/>
<dbReference type="STRING" id="644295.Metev_0409"/>
<dbReference type="InterPro" id="IPR002849">
    <property type="entry name" value="DUF131"/>
</dbReference>
<sequence length="107" mass="12181">MAGEYLIYTGIFVIIIGFIIIAISIIINTMKEYEKEEHNYYKTPDYQDQHHSENYNKPRTDVKGGGVVMIGPIPLVFGSDNQSLQKLMILAIILMLLGFAFTFVYSL</sequence>
<dbReference type="HOGENOM" id="CLU_149108_0_0_2"/>
<organism evidence="2 3">
    <name type="scientific">Methanohalobium evestigatum (strain ATCC BAA-1072 / DSM 3721 / NBRC 107634 / OCM 161 / Z-7303)</name>
    <dbReference type="NCBI Taxonomy" id="644295"/>
    <lineage>
        <taxon>Archaea</taxon>
        <taxon>Methanobacteriati</taxon>
        <taxon>Methanobacteriota</taxon>
        <taxon>Stenosarchaea group</taxon>
        <taxon>Methanomicrobia</taxon>
        <taxon>Methanosarcinales</taxon>
        <taxon>Methanosarcinaceae</taxon>
        <taxon>Methanohalobium</taxon>
    </lineage>
</organism>
<evidence type="ECO:0000256" key="1">
    <source>
        <dbReference type="SAM" id="Phobius"/>
    </source>
</evidence>
<proteinExistence type="predicted"/>
<keyword evidence="1" id="KW-0812">Transmembrane</keyword>
<accession>D7E7Y5</accession>
<dbReference type="Proteomes" id="UP000000391">
    <property type="component" value="Chromosome"/>
</dbReference>
<reference evidence="2 3" key="1">
    <citation type="submission" date="2010-06" db="EMBL/GenBank/DDBJ databases">
        <title>Complete sequence chromosome of Methanohalobium evestigatum Z-7303.</title>
        <authorList>
            <consortium name="US DOE Joint Genome Institute"/>
            <person name="Lucas S."/>
            <person name="Copeland A."/>
            <person name="Lapidus A."/>
            <person name="Cheng J.-F."/>
            <person name="Bruce D."/>
            <person name="Goodwin L."/>
            <person name="Pitluck S."/>
            <person name="Saunders E."/>
            <person name="Detter J.C."/>
            <person name="Han C."/>
            <person name="Tapia R."/>
            <person name="Land M."/>
            <person name="Hauser L."/>
            <person name="Kyrpides N."/>
            <person name="Mikhailova N."/>
            <person name="Sieprawska-Lupa M."/>
            <person name="Whitman W.B."/>
            <person name="Anderson I."/>
            <person name="Woyke T."/>
        </authorList>
    </citation>
    <scope>NUCLEOTIDE SEQUENCE [LARGE SCALE GENOMIC DNA]</scope>
    <source>
        <strain evidence="3">ATCC BAA-1072 / DSM 3721 / NBRC 107634 / OCM 161 / Z-7303</strain>
    </source>
</reference>